<dbReference type="Pfam" id="PF07669">
    <property type="entry name" value="Eco57I"/>
    <property type="match status" value="1"/>
</dbReference>
<evidence type="ECO:0000256" key="1">
    <source>
        <dbReference type="ARBA" id="ARBA00011900"/>
    </source>
</evidence>
<dbReference type="PANTHER" id="PTHR33841">
    <property type="entry name" value="DNA METHYLTRANSFERASE YEEA-RELATED"/>
    <property type="match status" value="1"/>
</dbReference>
<dbReference type="GO" id="GO:0003676">
    <property type="term" value="F:nucleic acid binding"/>
    <property type="evidence" value="ECO:0007669"/>
    <property type="project" value="InterPro"/>
</dbReference>
<dbReference type="InterPro" id="IPR002052">
    <property type="entry name" value="DNA_methylase_N6_adenine_CS"/>
</dbReference>
<keyword evidence="2 7" id="KW-0489">Methyltransferase</keyword>
<keyword evidence="8" id="KW-1185">Reference proteome</keyword>
<evidence type="ECO:0000256" key="3">
    <source>
        <dbReference type="ARBA" id="ARBA00022679"/>
    </source>
</evidence>
<dbReference type="GO" id="GO:0009007">
    <property type="term" value="F:site-specific DNA-methyltransferase (adenine-specific) activity"/>
    <property type="evidence" value="ECO:0007669"/>
    <property type="project" value="UniProtKB-EC"/>
</dbReference>
<dbReference type="Proteomes" id="UP001207408">
    <property type="component" value="Unassembled WGS sequence"/>
</dbReference>
<evidence type="ECO:0000259" key="6">
    <source>
        <dbReference type="Pfam" id="PF07669"/>
    </source>
</evidence>
<dbReference type="SUPFAM" id="SSF53335">
    <property type="entry name" value="S-adenosyl-L-methionine-dependent methyltransferases"/>
    <property type="match status" value="1"/>
</dbReference>
<evidence type="ECO:0000256" key="5">
    <source>
        <dbReference type="ARBA" id="ARBA00047942"/>
    </source>
</evidence>
<dbReference type="EC" id="2.1.1.72" evidence="1"/>
<dbReference type="EMBL" id="JAPDPI010000019">
    <property type="protein sequence ID" value="MCW3806086.1"/>
    <property type="molecule type" value="Genomic_DNA"/>
</dbReference>
<evidence type="ECO:0000256" key="4">
    <source>
        <dbReference type="ARBA" id="ARBA00022691"/>
    </source>
</evidence>
<dbReference type="PANTHER" id="PTHR33841:SF1">
    <property type="entry name" value="DNA METHYLTRANSFERASE A"/>
    <property type="match status" value="1"/>
</dbReference>
<dbReference type="GO" id="GO:0032259">
    <property type="term" value="P:methylation"/>
    <property type="evidence" value="ECO:0007669"/>
    <property type="project" value="UniProtKB-KW"/>
</dbReference>
<reference evidence="7" key="1">
    <citation type="submission" date="2022-10" db="EMBL/GenBank/DDBJ databases">
        <authorList>
            <person name="Yu W.X."/>
        </authorList>
    </citation>
    <scope>NUCLEOTIDE SEQUENCE</scope>
    <source>
        <strain evidence="7">D04</strain>
    </source>
</reference>
<accession>A0AAE3MEP8</accession>
<dbReference type="PROSITE" id="PS00092">
    <property type="entry name" value="N6_MTASE"/>
    <property type="match status" value="1"/>
</dbReference>
<evidence type="ECO:0000256" key="2">
    <source>
        <dbReference type="ARBA" id="ARBA00022603"/>
    </source>
</evidence>
<gene>
    <name evidence="7" type="ORF">OM074_10640</name>
</gene>
<dbReference type="PRINTS" id="PR00507">
    <property type="entry name" value="N12N6MTFRASE"/>
</dbReference>
<dbReference type="InterPro" id="IPR029063">
    <property type="entry name" value="SAM-dependent_MTases_sf"/>
</dbReference>
<dbReference type="InterPro" id="IPR011639">
    <property type="entry name" value="MethylTrfase_TaqI-like_dom"/>
</dbReference>
<proteinExistence type="predicted"/>
<organism evidence="7 8">
    <name type="scientific">Plebeiibacterium marinum</name>
    <dbReference type="NCBI Taxonomy" id="2992111"/>
    <lineage>
        <taxon>Bacteria</taxon>
        <taxon>Pseudomonadati</taxon>
        <taxon>Bacteroidota</taxon>
        <taxon>Bacteroidia</taxon>
        <taxon>Marinilabiliales</taxon>
        <taxon>Marinilabiliaceae</taxon>
        <taxon>Plebeiibacterium</taxon>
    </lineage>
</organism>
<protein>
    <recommendedName>
        <fullName evidence="1">site-specific DNA-methyltransferase (adenine-specific)</fullName>
        <ecNumber evidence="1">2.1.1.72</ecNumber>
    </recommendedName>
</protein>
<dbReference type="RefSeq" id="WP_301199458.1">
    <property type="nucleotide sequence ID" value="NZ_JAPDPI010000019.1"/>
</dbReference>
<keyword evidence="3" id="KW-0808">Transferase</keyword>
<name>A0AAE3MEP8_9BACT</name>
<sequence>MKRDTIDKVIETLEFNQNSNLSSLFFTSQQYNQKELFFEERLVLDVAKKLNASAVFFRRFADSQTSKPQLFIFDNTTNKFSTNQLAELHRKIWSSGIIPLYYVFDKTNINIYDARKQVKYDKGTKTISIDPFESLPLITDSYKQHQKYSARLFANGSFWEQKEFANNFLSKETSENKLIEGLKDIRKHFISESGLDSNLAHQLLVLSILVKYLEERKDEHGNHVFPNNYFNKYQNSTSFCDVLRKGKVVELFDDLSTHFNGKVFQLNNNEKLILSKANLNQLAYYLDGNIDNGQLVIWPLYSFEYLPVELISRIYEEFVDQRSDAVYTPIHLARLMVDECMPISEPKQNYKVIDVSCGSGVFLVAVFKRLVQWWQKERFDKTGILEHPTVDNLKAILKNSVHGVDIEEASVKLSVFSLSIALCDMLTPTEIWMNLRFDDLRERNIYEGDFFEYLSKTEKEQFDLAIGNPPFEDKKKNFGKLLDKFNINSEYHIPRNQIAMLFLQQAMQLLKPNGLLSFVMPSGPLLYNNTLEFRKEFFSRYKVPQIIDLSELRDAHVLFEKTIATAVIFAYNTIPDKNHVLTHIGVKRTKTTKERLFFEIDHYDMHPVSQEVAENDLAIWKSNLMGGNQLYYLVNRLRQLRTLGDFIKDKKEKNGWIYGEGYQVAKRTNLADHLTGKLKVETKDITEEGIIKTCIETETKFQWSREPNKLMFKAPHIIVKERFGSRRFIAHYLDYDLIFKDDVVGIHSPKGQENELIKIINYWDSYYSILKMYALANSAKGGIHRSGGYILNMKDIFNLPYPENEGDLKLSYHEEIIKEDVLNYKLEELSKGEKAKINIQTVSESELMQFGEAFCNSLNPIYQNGNKSFNPLTPIQTLSYTCFPFAYGDDNFRPQISTKIQDGDLSELMENQNESVHYRRVLRLYQKDIVFLIKPNTLKYWLKSIALRDASDVMNDFINSGY</sequence>
<evidence type="ECO:0000313" key="8">
    <source>
        <dbReference type="Proteomes" id="UP001207408"/>
    </source>
</evidence>
<dbReference type="AlphaFoldDB" id="A0AAE3MEP8"/>
<evidence type="ECO:0000313" key="7">
    <source>
        <dbReference type="EMBL" id="MCW3806086.1"/>
    </source>
</evidence>
<dbReference type="Gene3D" id="3.40.50.150">
    <property type="entry name" value="Vaccinia Virus protein VP39"/>
    <property type="match status" value="1"/>
</dbReference>
<keyword evidence="4" id="KW-0949">S-adenosyl-L-methionine</keyword>
<comment type="catalytic activity">
    <reaction evidence="5">
        <text>a 2'-deoxyadenosine in DNA + S-adenosyl-L-methionine = an N(6)-methyl-2'-deoxyadenosine in DNA + S-adenosyl-L-homocysteine + H(+)</text>
        <dbReference type="Rhea" id="RHEA:15197"/>
        <dbReference type="Rhea" id="RHEA-COMP:12418"/>
        <dbReference type="Rhea" id="RHEA-COMP:12419"/>
        <dbReference type="ChEBI" id="CHEBI:15378"/>
        <dbReference type="ChEBI" id="CHEBI:57856"/>
        <dbReference type="ChEBI" id="CHEBI:59789"/>
        <dbReference type="ChEBI" id="CHEBI:90615"/>
        <dbReference type="ChEBI" id="CHEBI:90616"/>
        <dbReference type="EC" id="2.1.1.72"/>
    </reaction>
</comment>
<dbReference type="InterPro" id="IPR050953">
    <property type="entry name" value="N4_N6_ade-DNA_methylase"/>
</dbReference>
<feature type="domain" description="Type II methyltransferase M.TaqI-like" evidence="6">
    <location>
        <begin position="399"/>
        <end position="550"/>
    </location>
</feature>
<comment type="caution">
    <text evidence="7">The sequence shown here is derived from an EMBL/GenBank/DDBJ whole genome shotgun (WGS) entry which is preliminary data.</text>
</comment>
<dbReference type="GO" id="GO:0006304">
    <property type="term" value="P:DNA modification"/>
    <property type="evidence" value="ECO:0007669"/>
    <property type="project" value="InterPro"/>
</dbReference>